<keyword evidence="5 6" id="KW-0067">ATP-binding</keyword>
<feature type="compositionally biased region" description="Polar residues" evidence="8">
    <location>
        <begin position="612"/>
        <end position="623"/>
    </location>
</feature>
<dbReference type="Pfam" id="PF05903">
    <property type="entry name" value="Peptidase_C97"/>
    <property type="match status" value="1"/>
</dbReference>
<comment type="caution">
    <text evidence="13">The sequence shown here is derived from an EMBL/GenBank/DDBJ whole genome shotgun (WGS) entry which is preliminary data.</text>
</comment>
<dbReference type="GO" id="GO:0008017">
    <property type="term" value="F:microtubule binding"/>
    <property type="evidence" value="ECO:0007669"/>
    <property type="project" value="InterPro"/>
</dbReference>
<dbReference type="InterPro" id="IPR027417">
    <property type="entry name" value="P-loop_NTPase"/>
</dbReference>
<feature type="region of interest" description="Disordered" evidence="8">
    <location>
        <begin position="596"/>
        <end position="640"/>
    </location>
</feature>
<dbReference type="Proteomes" id="UP001172155">
    <property type="component" value="Unassembled WGS sequence"/>
</dbReference>
<dbReference type="Pfam" id="PF00085">
    <property type="entry name" value="Thioredoxin"/>
    <property type="match status" value="1"/>
</dbReference>
<comment type="similarity">
    <text evidence="6">Belongs to the TRAFAC class myosin-kinesin ATPase superfamily. Kinesin family.</text>
</comment>
<dbReference type="GO" id="GO:0008233">
    <property type="term" value="F:peptidase activity"/>
    <property type="evidence" value="ECO:0007669"/>
    <property type="project" value="UniProtKB-KW"/>
</dbReference>
<evidence type="ECO:0000256" key="1">
    <source>
        <dbReference type="ARBA" id="ARBA00008140"/>
    </source>
</evidence>
<dbReference type="Gene3D" id="3.90.1720.30">
    <property type="entry name" value="PPPDE domains"/>
    <property type="match status" value="1"/>
</dbReference>
<feature type="region of interest" description="Disordered" evidence="8">
    <location>
        <begin position="937"/>
        <end position="971"/>
    </location>
</feature>
<keyword evidence="7" id="KW-0175">Coiled coil</keyword>
<dbReference type="PROSITE" id="PS51858">
    <property type="entry name" value="PPPDE"/>
    <property type="match status" value="1"/>
</dbReference>
<gene>
    <name evidence="13" type="ORF">B0T18DRAFT_363467</name>
</gene>
<feature type="binding site" evidence="6">
    <location>
        <begin position="746"/>
        <end position="753"/>
    </location>
    <ligand>
        <name>ATP</name>
        <dbReference type="ChEBI" id="CHEBI:30616"/>
    </ligand>
</feature>
<feature type="region of interest" description="Disordered" evidence="8">
    <location>
        <begin position="1125"/>
        <end position="1161"/>
    </location>
</feature>
<dbReference type="Gene3D" id="3.40.30.10">
    <property type="entry name" value="Glutaredoxin"/>
    <property type="match status" value="1"/>
</dbReference>
<dbReference type="PANTHER" id="PTHR47117">
    <property type="entry name" value="STAR-RELATED LIPID TRANSFER PROTEIN 9"/>
    <property type="match status" value="1"/>
</dbReference>
<reference evidence="13" key="1">
    <citation type="submission" date="2023-06" db="EMBL/GenBank/DDBJ databases">
        <title>Genome-scale phylogeny and comparative genomics of the fungal order Sordariales.</title>
        <authorList>
            <consortium name="Lawrence Berkeley National Laboratory"/>
            <person name="Hensen N."/>
            <person name="Bonometti L."/>
            <person name="Westerberg I."/>
            <person name="Brannstrom I.O."/>
            <person name="Guillou S."/>
            <person name="Cros-Aarteil S."/>
            <person name="Calhoun S."/>
            <person name="Haridas S."/>
            <person name="Kuo A."/>
            <person name="Mondo S."/>
            <person name="Pangilinan J."/>
            <person name="Riley R."/>
            <person name="LaButti K."/>
            <person name="Andreopoulos B."/>
            <person name="Lipzen A."/>
            <person name="Chen C."/>
            <person name="Yanf M."/>
            <person name="Daum C."/>
            <person name="Ng V."/>
            <person name="Clum A."/>
            <person name="Steindorff A."/>
            <person name="Ohm R."/>
            <person name="Martin F."/>
            <person name="Silar P."/>
            <person name="Natvig D."/>
            <person name="Lalanne C."/>
            <person name="Gautier V."/>
            <person name="Ament-velasquez S.L."/>
            <person name="Kruys A."/>
            <person name="Hutchinson M.I."/>
            <person name="Powell A.J."/>
            <person name="Barry K."/>
            <person name="Miller A.N."/>
            <person name="Grigoriev I.V."/>
            <person name="Debuchy R."/>
            <person name="Gladieux P."/>
            <person name="Thoren M.H."/>
            <person name="Johannesson H."/>
        </authorList>
    </citation>
    <scope>NUCLEOTIDE SEQUENCE</scope>
    <source>
        <strain evidence="13">SMH3187-1</strain>
    </source>
</reference>
<dbReference type="InterPro" id="IPR042266">
    <property type="entry name" value="PPPDE_sf"/>
</dbReference>
<dbReference type="SMART" id="SM01179">
    <property type="entry name" value="DUF862"/>
    <property type="match status" value="1"/>
</dbReference>
<evidence type="ECO:0000256" key="2">
    <source>
        <dbReference type="ARBA" id="ARBA00022670"/>
    </source>
</evidence>
<evidence type="ECO:0000256" key="8">
    <source>
        <dbReference type="SAM" id="MobiDB-lite"/>
    </source>
</evidence>
<dbReference type="PROSITE" id="PS00194">
    <property type="entry name" value="THIOREDOXIN_1"/>
    <property type="match status" value="1"/>
</dbReference>
<keyword evidence="2" id="KW-0645">Protease</keyword>
<evidence type="ECO:0000256" key="3">
    <source>
        <dbReference type="ARBA" id="ARBA00022741"/>
    </source>
</evidence>
<evidence type="ECO:0000313" key="14">
    <source>
        <dbReference type="Proteomes" id="UP001172155"/>
    </source>
</evidence>
<dbReference type="InterPro" id="IPR013766">
    <property type="entry name" value="Thioredoxin_domain"/>
</dbReference>
<dbReference type="SUPFAM" id="SSF52540">
    <property type="entry name" value="P-loop containing nucleoside triphosphate hydrolases"/>
    <property type="match status" value="1"/>
</dbReference>
<evidence type="ECO:0000256" key="7">
    <source>
        <dbReference type="SAM" id="Coils"/>
    </source>
</evidence>
<sequence>MDITLLVYDLSRGMARQMSQNLLGFQLDAIYHTSIKLRGREYVYDGSIVSIVPGSSHLGRPMQEISLGKTELPMDVIEEYLDSLREIYTVEAYDLWRHNCNNFSNDFAMFLLGKGIPSHIANMPQAVLDSPFGQMLMPMLDQQISASKRNGGILGIQDTPGSSVKPKSDLHHHEGRVQIVTSLAQLNPLLEKAKHSCAVVFFTSATCPPCKTIYPLYDQLAAEVSDKGILIKVDTSQAFDVGRQYSISATPTFITFLKGQQENRWMGADPSALRGNIQLLVQMAWPPHPHQALHLPTLSNPHAQPVLYTKVPPLPKLLAKMGPAAHDAQVHTIKRFIETRAASGPADAPLPNVDNFAAYVRESLHTLSVDVLFTIVDLLRCALVDPRFSACLAEEPEHRTVVAVLKHVNGLTSACPYALRLVTLQMACNLFSSALFAEQVLRHDRLRAAVTQLVSASFLDEGHSNVRVTAASLMFNVALANSKARSEGPGDGLPEGDQVEMAASVLEAIGQEEASKEALEGMLMALGYLVYRLPLNGELAELLRMMEAGALVLAKGEAEGFRGMKVPPPMYNLLQIRRDDLIAELQQSLTTLSLIPRLMPTPTPSPAHSKMQRSVRSSASTPSLRARDGTVPPHARANPGGNVRVVVRVRAFLPREIERQAECLISMHPVTQETTLMVPNDTDPANARARSRMSIEEKKFTFDNSFWSHNEADEHYASQEQVYDSLGEEFLDHNFEGYHTCIFAYGQTGSGKSYSMMGTPDKPGLIPRTCEDLFERIAAAREETPNISYNVRVSYFEVYNEHVRDLLVSVLPGKEPYNLKVRESPVEGPYVKDLTEVPVRSINEILRYMRTGDTNRTTASTKMNDQSSRSHSVFTIMLKQIHHDLDTDETTERSSRIRLVDLAGSERAKSTEATGQRLREGSSINKSLTTLGRVIAALADPQKRRKSKAPSGSSGSSNTLKPPTASSSSKSVVPYRDSVLTWLLKDSLGGNSKTAMIACIAPSDYEETLSTLRYADQAKRIRTRAVVNQDSLSAAERDAQIAAMADEIRSLQLVVNDSRRRSETESRDAEERLEEYQARVRGLQQAMEERSLVAEGKIRSLEMQNEALRRHLRLALDSLRNPIPDVVVREEEEEEQQQSEEEDEGWDEEDEAYERLAREGQETQEATYHLLDEIRVFKAQLRDDKARFWPEGANARKPITDLSHILKLR</sequence>
<dbReference type="FunFam" id="3.40.850.10:FF:000050">
    <property type="entry name" value="Kinesin-like protein"/>
    <property type="match status" value="1"/>
</dbReference>
<evidence type="ECO:0000256" key="5">
    <source>
        <dbReference type="ARBA" id="ARBA00022840"/>
    </source>
</evidence>
<dbReference type="CDD" id="cd02947">
    <property type="entry name" value="TRX_family"/>
    <property type="match status" value="1"/>
</dbReference>
<evidence type="ECO:0000256" key="6">
    <source>
        <dbReference type="PROSITE-ProRule" id="PRU00283"/>
    </source>
</evidence>
<dbReference type="GO" id="GO:0007018">
    <property type="term" value="P:microtubule-based movement"/>
    <property type="evidence" value="ECO:0007669"/>
    <property type="project" value="InterPro"/>
</dbReference>
<feature type="compositionally biased region" description="Acidic residues" evidence="8">
    <location>
        <begin position="1130"/>
        <end position="1152"/>
    </location>
</feature>
<feature type="domain" description="Kinesin motor" evidence="9">
    <location>
        <begin position="642"/>
        <end position="1021"/>
    </location>
</feature>
<dbReference type="GO" id="GO:0003777">
    <property type="term" value="F:microtubule motor activity"/>
    <property type="evidence" value="ECO:0007669"/>
    <property type="project" value="InterPro"/>
</dbReference>
<dbReference type="PROSITE" id="PS00411">
    <property type="entry name" value="KINESIN_MOTOR_1"/>
    <property type="match status" value="1"/>
</dbReference>
<dbReference type="InterPro" id="IPR019821">
    <property type="entry name" value="Kinesin_motor_CS"/>
</dbReference>
<dbReference type="GO" id="GO:0005524">
    <property type="term" value="F:ATP binding"/>
    <property type="evidence" value="ECO:0007669"/>
    <property type="project" value="UniProtKB-UniRule"/>
</dbReference>
<dbReference type="EMBL" id="JAUKUD010000002">
    <property type="protein sequence ID" value="KAK0752365.1"/>
    <property type="molecule type" value="Genomic_DNA"/>
</dbReference>
<dbReference type="Gene3D" id="1.25.10.10">
    <property type="entry name" value="Leucine-rich Repeat Variant"/>
    <property type="match status" value="1"/>
</dbReference>
<dbReference type="CDD" id="cd01365">
    <property type="entry name" value="KISc_KIF1A_KIF1B"/>
    <property type="match status" value="1"/>
</dbReference>
<dbReference type="SMART" id="SM00129">
    <property type="entry name" value="KISc"/>
    <property type="match status" value="1"/>
</dbReference>
<feature type="compositionally biased region" description="Polar residues" evidence="8">
    <location>
        <begin position="958"/>
        <end position="971"/>
    </location>
</feature>
<evidence type="ECO:0000259" key="12">
    <source>
        <dbReference type="PROSITE" id="PS51858"/>
    </source>
</evidence>
<feature type="coiled-coil region" evidence="7">
    <location>
        <begin position="1059"/>
        <end position="1086"/>
    </location>
</feature>
<feature type="domain" description="PUL" evidence="11">
    <location>
        <begin position="298"/>
        <end position="573"/>
    </location>
</feature>
<comment type="similarity">
    <text evidence="1">Belongs to the DeSI family.</text>
</comment>
<dbReference type="PROSITE" id="PS51352">
    <property type="entry name" value="THIOREDOXIN_2"/>
    <property type="match status" value="1"/>
</dbReference>
<dbReference type="InterPro" id="IPR011989">
    <property type="entry name" value="ARM-like"/>
</dbReference>
<evidence type="ECO:0000259" key="9">
    <source>
        <dbReference type="PROSITE" id="PS50067"/>
    </source>
</evidence>
<keyword evidence="14" id="KW-1185">Reference proteome</keyword>
<dbReference type="SUPFAM" id="SSF52833">
    <property type="entry name" value="Thioredoxin-like"/>
    <property type="match status" value="1"/>
</dbReference>
<dbReference type="PROSITE" id="PS51396">
    <property type="entry name" value="PUL"/>
    <property type="match status" value="1"/>
</dbReference>
<evidence type="ECO:0000259" key="11">
    <source>
        <dbReference type="PROSITE" id="PS51396"/>
    </source>
</evidence>
<proteinExistence type="inferred from homology"/>
<feature type="domain" description="Thioredoxin" evidence="10">
    <location>
        <begin position="159"/>
        <end position="282"/>
    </location>
</feature>
<dbReference type="InterPro" id="IPR036249">
    <property type="entry name" value="Thioredoxin-like_sf"/>
</dbReference>
<accession>A0AA40F729</accession>
<dbReference type="InterPro" id="IPR001752">
    <property type="entry name" value="Kinesin_motor_dom"/>
</dbReference>
<name>A0AA40F729_9PEZI</name>
<dbReference type="Gene3D" id="3.40.850.10">
    <property type="entry name" value="Kinesin motor domain"/>
    <property type="match status" value="1"/>
</dbReference>
<evidence type="ECO:0000259" key="10">
    <source>
        <dbReference type="PROSITE" id="PS51352"/>
    </source>
</evidence>
<dbReference type="InterPro" id="IPR017937">
    <property type="entry name" value="Thioredoxin_CS"/>
</dbReference>
<keyword evidence="6" id="KW-0505">Motor protein</keyword>
<dbReference type="PROSITE" id="PS50067">
    <property type="entry name" value="KINESIN_MOTOR_2"/>
    <property type="match status" value="1"/>
</dbReference>
<protein>
    <submittedName>
        <fullName evidence="13">P-loop containing nucleoside triphosphate hydrolase protein</fullName>
    </submittedName>
</protein>
<organism evidence="13 14">
    <name type="scientific">Schizothecium vesticola</name>
    <dbReference type="NCBI Taxonomy" id="314040"/>
    <lineage>
        <taxon>Eukaryota</taxon>
        <taxon>Fungi</taxon>
        <taxon>Dikarya</taxon>
        <taxon>Ascomycota</taxon>
        <taxon>Pezizomycotina</taxon>
        <taxon>Sordariomycetes</taxon>
        <taxon>Sordariomycetidae</taxon>
        <taxon>Sordariales</taxon>
        <taxon>Schizotheciaceae</taxon>
        <taxon>Schizothecium</taxon>
    </lineage>
</organism>
<evidence type="ECO:0000313" key="13">
    <source>
        <dbReference type="EMBL" id="KAK0752365.1"/>
    </source>
</evidence>
<dbReference type="GO" id="GO:0006508">
    <property type="term" value="P:proteolysis"/>
    <property type="evidence" value="ECO:0007669"/>
    <property type="project" value="UniProtKB-KW"/>
</dbReference>
<dbReference type="AlphaFoldDB" id="A0AA40F729"/>
<evidence type="ECO:0000256" key="4">
    <source>
        <dbReference type="ARBA" id="ARBA00022801"/>
    </source>
</evidence>
<dbReference type="PRINTS" id="PR00380">
    <property type="entry name" value="KINESINHEAVY"/>
</dbReference>
<dbReference type="InterPro" id="IPR036961">
    <property type="entry name" value="Kinesin_motor_dom_sf"/>
</dbReference>
<keyword evidence="4 13" id="KW-0378">Hydrolase</keyword>
<feature type="domain" description="PPPDE" evidence="12">
    <location>
        <begin position="1"/>
        <end position="141"/>
    </location>
</feature>
<dbReference type="InterPro" id="IPR008580">
    <property type="entry name" value="PPPDE_dom"/>
</dbReference>
<keyword evidence="3 6" id="KW-0547">Nucleotide-binding</keyword>
<dbReference type="Pfam" id="PF08324">
    <property type="entry name" value="PUL"/>
    <property type="match status" value="1"/>
</dbReference>
<dbReference type="Pfam" id="PF00225">
    <property type="entry name" value="Kinesin"/>
    <property type="match status" value="1"/>
</dbReference>
<dbReference type="InterPro" id="IPR013535">
    <property type="entry name" value="PUL_dom"/>
</dbReference>